<dbReference type="PANTHER" id="PTHR11080">
    <property type="entry name" value="PYRAZINAMIDASE/NICOTINAMIDASE"/>
    <property type="match status" value="1"/>
</dbReference>
<organism evidence="10 11">
    <name type="scientific">Aestuariispira insulae</name>
    <dbReference type="NCBI Taxonomy" id="1461337"/>
    <lineage>
        <taxon>Bacteria</taxon>
        <taxon>Pseudomonadati</taxon>
        <taxon>Pseudomonadota</taxon>
        <taxon>Alphaproteobacteria</taxon>
        <taxon>Rhodospirillales</taxon>
        <taxon>Kiloniellaceae</taxon>
        <taxon>Aestuariispira</taxon>
    </lineage>
</organism>
<name>A0A3D9HVS3_9PROT</name>
<sequence>MAQLPRSEEDLLLVIDVQNDFCPGGALAVPDGNAVVPVINGLQREFSHIALTQDWHPAGHRSFASSHSGKGPFETVDLDYGTQVLWPDHCVQDSIGAAFHSDLETVHANMIIRKGYRRGIDSYSAFFENDQKTPTGLSGYVRDRGVKHVFLSGLATDFCVFYSAMDARKLGLEVTVIEDACRAIDLEGSLNAAWEAMAAAGIKRANSDKI</sequence>
<dbReference type="EMBL" id="QRDW01000001">
    <property type="protein sequence ID" value="RED53613.1"/>
    <property type="molecule type" value="Genomic_DNA"/>
</dbReference>
<dbReference type="PANTHER" id="PTHR11080:SF2">
    <property type="entry name" value="LD05707P"/>
    <property type="match status" value="1"/>
</dbReference>
<dbReference type="Proteomes" id="UP000256845">
    <property type="component" value="Unassembled WGS sequence"/>
</dbReference>
<evidence type="ECO:0000256" key="3">
    <source>
        <dbReference type="ARBA" id="ARBA00022723"/>
    </source>
</evidence>
<evidence type="ECO:0000256" key="4">
    <source>
        <dbReference type="ARBA" id="ARBA00022801"/>
    </source>
</evidence>
<dbReference type="GO" id="GO:0019363">
    <property type="term" value="P:pyridine nucleotide biosynthetic process"/>
    <property type="evidence" value="ECO:0007669"/>
    <property type="project" value="UniProtKB-KW"/>
</dbReference>
<comment type="similarity">
    <text evidence="1">Belongs to the isochorismatase family.</text>
</comment>
<evidence type="ECO:0000256" key="7">
    <source>
        <dbReference type="ARBA" id="ARBA00043224"/>
    </source>
</evidence>
<keyword evidence="3" id="KW-0479">Metal-binding</keyword>
<dbReference type="EC" id="3.5.1.19" evidence="6"/>
<evidence type="ECO:0000313" key="10">
    <source>
        <dbReference type="EMBL" id="RED53613.1"/>
    </source>
</evidence>
<dbReference type="OrthoDB" id="9791276at2"/>
<proteinExistence type="inferred from homology"/>
<accession>A0A3D9HVS3</accession>
<dbReference type="Pfam" id="PF00857">
    <property type="entry name" value="Isochorismatase"/>
    <property type="match status" value="1"/>
</dbReference>
<evidence type="ECO:0000313" key="11">
    <source>
        <dbReference type="Proteomes" id="UP000256845"/>
    </source>
</evidence>
<gene>
    <name evidence="10" type="ORF">DFP90_101404</name>
</gene>
<dbReference type="NCBIfam" id="NF008623">
    <property type="entry name" value="PRK11609.1"/>
    <property type="match status" value="1"/>
</dbReference>
<protein>
    <recommendedName>
        <fullName evidence="8">Nicotinamidase</fullName>
        <ecNumber evidence="6">3.5.1.19</ecNumber>
    </recommendedName>
    <alternativeName>
        <fullName evidence="7">Nicotinamide deamidase</fullName>
    </alternativeName>
</protein>
<dbReference type="GO" id="GO:0008936">
    <property type="term" value="F:nicotinamidase activity"/>
    <property type="evidence" value="ECO:0007669"/>
    <property type="project" value="UniProtKB-EC"/>
</dbReference>
<evidence type="ECO:0000256" key="5">
    <source>
        <dbReference type="ARBA" id="ARBA00037900"/>
    </source>
</evidence>
<dbReference type="InterPro" id="IPR000868">
    <property type="entry name" value="Isochorismatase-like_dom"/>
</dbReference>
<dbReference type="CDD" id="cd01011">
    <property type="entry name" value="nicotinamidase"/>
    <property type="match status" value="1"/>
</dbReference>
<evidence type="ECO:0000256" key="2">
    <source>
        <dbReference type="ARBA" id="ARBA00022642"/>
    </source>
</evidence>
<evidence type="ECO:0000256" key="6">
    <source>
        <dbReference type="ARBA" id="ARBA00039017"/>
    </source>
</evidence>
<evidence type="ECO:0000259" key="9">
    <source>
        <dbReference type="Pfam" id="PF00857"/>
    </source>
</evidence>
<evidence type="ECO:0000256" key="1">
    <source>
        <dbReference type="ARBA" id="ARBA00006336"/>
    </source>
</evidence>
<dbReference type="InterPro" id="IPR052347">
    <property type="entry name" value="Isochorismatase_Nicotinamidase"/>
</dbReference>
<comment type="pathway">
    <text evidence="5">Cofactor biosynthesis; nicotinate biosynthesis; nicotinate from nicotinamide: step 1/1.</text>
</comment>
<dbReference type="GO" id="GO:0046872">
    <property type="term" value="F:metal ion binding"/>
    <property type="evidence" value="ECO:0007669"/>
    <property type="project" value="UniProtKB-KW"/>
</dbReference>
<dbReference type="InterPro" id="IPR036380">
    <property type="entry name" value="Isochorismatase-like_sf"/>
</dbReference>
<keyword evidence="2" id="KW-0662">Pyridine nucleotide biosynthesis</keyword>
<dbReference type="Gene3D" id="3.40.50.850">
    <property type="entry name" value="Isochorismatase-like"/>
    <property type="match status" value="1"/>
</dbReference>
<dbReference type="FunFam" id="3.40.50.850:FF:000006">
    <property type="entry name" value="Bifunctional pyrazinamidase/nicotinamidase"/>
    <property type="match status" value="1"/>
</dbReference>
<reference evidence="10 11" key="1">
    <citation type="submission" date="2018-07" db="EMBL/GenBank/DDBJ databases">
        <title>Genomic Encyclopedia of Type Strains, Phase III (KMG-III): the genomes of soil and plant-associated and newly described type strains.</title>
        <authorList>
            <person name="Whitman W."/>
        </authorList>
    </citation>
    <scope>NUCLEOTIDE SEQUENCE [LARGE SCALE GENOMIC DNA]</scope>
    <source>
        <strain evidence="10 11">CECT 8488</strain>
    </source>
</reference>
<comment type="caution">
    <text evidence="10">The sequence shown here is derived from an EMBL/GenBank/DDBJ whole genome shotgun (WGS) entry which is preliminary data.</text>
</comment>
<dbReference type="AlphaFoldDB" id="A0A3D9HVS3"/>
<evidence type="ECO:0000256" key="8">
    <source>
        <dbReference type="ARBA" id="ARBA00072277"/>
    </source>
</evidence>
<feature type="domain" description="Isochorismatase-like" evidence="9">
    <location>
        <begin position="11"/>
        <end position="201"/>
    </location>
</feature>
<keyword evidence="11" id="KW-1185">Reference proteome</keyword>
<dbReference type="SUPFAM" id="SSF52499">
    <property type="entry name" value="Isochorismatase-like hydrolases"/>
    <property type="match status" value="1"/>
</dbReference>
<keyword evidence="4" id="KW-0378">Hydrolase</keyword>